<keyword evidence="2" id="KW-1185">Reference proteome</keyword>
<dbReference type="EMBL" id="CAMKVN010001710">
    <property type="protein sequence ID" value="CAI2177649.1"/>
    <property type="molecule type" value="Genomic_DNA"/>
</dbReference>
<protein>
    <submittedName>
        <fullName evidence="1">18482_t:CDS:1</fullName>
    </submittedName>
</protein>
<evidence type="ECO:0000313" key="2">
    <source>
        <dbReference type="Proteomes" id="UP001153678"/>
    </source>
</evidence>
<accession>A0A9W4SQJ8</accession>
<dbReference type="Proteomes" id="UP001153678">
    <property type="component" value="Unassembled WGS sequence"/>
</dbReference>
<organism evidence="1 2">
    <name type="scientific">Funneliformis geosporum</name>
    <dbReference type="NCBI Taxonomy" id="1117311"/>
    <lineage>
        <taxon>Eukaryota</taxon>
        <taxon>Fungi</taxon>
        <taxon>Fungi incertae sedis</taxon>
        <taxon>Mucoromycota</taxon>
        <taxon>Glomeromycotina</taxon>
        <taxon>Glomeromycetes</taxon>
        <taxon>Glomerales</taxon>
        <taxon>Glomeraceae</taxon>
        <taxon>Funneliformis</taxon>
    </lineage>
</organism>
<comment type="caution">
    <text evidence="1">The sequence shown here is derived from an EMBL/GenBank/DDBJ whole genome shotgun (WGS) entry which is preliminary data.</text>
</comment>
<reference evidence="1" key="1">
    <citation type="submission" date="2022-08" db="EMBL/GenBank/DDBJ databases">
        <authorList>
            <person name="Kallberg Y."/>
            <person name="Tangrot J."/>
            <person name="Rosling A."/>
        </authorList>
    </citation>
    <scope>NUCLEOTIDE SEQUENCE</scope>
    <source>
        <strain evidence="1">Wild A</strain>
    </source>
</reference>
<evidence type="ECO:0000313" key="1">
    <source>
        <dbReference type="EMBL" id="CAI2177649.1"/>
    </source>
</evidence>
<sequence>MPECLYVKQVEMKKHLSPLKDKKKDIELVIDLITGNSDSSFFLRELTESVISSK</sequence>
<dbReference type="AlphaFoldDB" id="A0A9W4SQJ8"/>
<name>A0A9W4SQJ8_9GLOM</name>
<proteinExistence type="predicted"/>
<gene>
    <name evidence="1" type="ORF">FWILDA_LOCUS8191</name>
</gene>